<dbReference type="InterPro" id="IPR028082">
    <property type="entry name" value="Peripla_BP_I"/>
</dbReference>
<dbReference type="GO" id="GO:0007214">
    <property type="term" value="P:gamma-aminobutyric acid signaling pathway"/>
    <property type="evidence" value="ECO:0007669"/>
    <property type="project" value="TreeGrafter"/>
</dbReference>
<dbReference type="AlphaFoldDB" id="A0A9Q0Y0V8"/>
<keyword evidence="5" id="KW-0472">Membrane</keyword>
<dbReference type="PANTHER" id="PTHR10519">
    <property type="entry name" value="GABA-B RECEPTOR"/>
    <property type="match status" value="1"/>
</dbReference>
<comment type="subcellular location">
    <subcellularLocation>
        <location evidence="1">Membrane</location>
    </subcellularLocation>
</comment>
<feature type="domain" description="Receptor ligand binding region" evidence="9">
    <location>
        <begin position="19"/>
        <end position="94"/>
    </location>
</feature>
<dbReference type="Gene3D" id="3.40.50.2300">
    <property type="match status" value="1"/>
</dbReference>
<gene>
    <name evidence="10" type="ORF">JRQ81_011842</name>
</gene>
<keyword evidence="2" id="KW-0812">Transmembrane</keyword>
<keyword evidence="3" id="KW-1133">Transmembrane helix</keyword>
<dbReference type="Pfam" id="PF01094">
    <property type="entry name" value="ANF_receptor"/>
    <property type="match status" value="1"/>
</dbReference>
<sequence length="95" mass="10444">MGLMPLSDSVEKGKIGRGVLPAMQLAMEQILNESLLNPYSLDLRYYDTECDNAKGLKAFYDAIKYGPTHLMVFGGVCTTVTSIIAESLIGWNLIQ</sequence>
<evidence type="ECO:0000256" key="1">
    <source>
        <dbReference type="ARBA" id="ARBA00004370"/>
    </source>
</evidence>
<evidence type="ECO:0000256" key="4">
    <source>
        <dbReference type="ARBA" id="ARBA00023040"/>
    </source>
</evidence>
<dbReference type="InterPro" id="IPR001828">
    <property type="entry name" value="ANF_lig-bd_rcpt"/>
</dbReference>
<dbReference type="Proteomes" id="UP001142489">
    <property type="component" value="Unassembled WGS sequence"/>
</dbReference>
<keyword evidence="4" id="KW-0297">G-protein coupled receptor</keyword>
<dbReference type="EMBL" id="JAPFRF010000003">
    <property type="protein sequence ID" value="KAJ7338395.1"/>
    <property type="molecule type" value="Genomic_DNA"/>
</dbReference>
<dbReference type="GO" id="GO:0004965">
    <property type="term" value="F:G protein-coupled GABA receptor activity"/>
    <property type="evidence" value="ECO:0007669"/>
    <property type="project" value="InterPro"/>
</dbReference>
<evidence type="ECO:0000256" key="7">
    <source>
        <dbReference type="ARBA" id="ARBA00023180"/>
    </source>
</evidence>
<protein>
    <recommendedName>
        <fullName evidence="9">Receptor ligand binding region domain-containing protein</fullName>
    </recommendedName>
</protein>
<name>A0A9Q0Y0V8_9SAUR</name>
<dbReference type="GO" id="GO:0038039">
    <property type="term" value="C:G protein-coupled receptor heterodimeric complex"/>
    <property type="evidence" value="ECO:0007669"/>
    <property type="project" value="TreeGrafter"/>
</dbReference>
<evidence type="ECO:0000313" key="11">
    <source>
        <dbReference type="Proteomes" id="UP001142489"/>
    </source>
</evidence>
<evidence type="ECO:0000256" key="2">
    <source>
        <dbReference type="ARBA" id="ARBA00022692"/>
    </source>
</evidence>
<keyword evidence="6" id="KW-0675">Receptor</keyword>
<evidence type="ECO:0000256" key="8">
    <source>
        <dbReference type="ARBA" id="ARBA00023224"/>
    </source>
</evidence>
<comment type="caution">
    <text evidence="10">The sequence shown here is derived from an EMBL/GenBank/DDBJ whole genome shotgun (WGS) entry which is preliminary data.</text>
</comment>
<dbReference type="SUPFAM" id="SSF53822">
    <property type="entry name" value="Periplasmic binding protein-like I"/>
    <property type="match status" value="1"/>
</dbReference>
<dbReference type="InterPro" id="IPR002457">
    <property type="entry name" value="GPCR_3_GABA_rcpt_B2"/>
</dbReference>
<dbReference type="InterPro" id="IPR002455">
    <property type="entry name" value="GPCR3_GABA-B"/>
</dbReference>
<dbReference type="OrthoDB" id="17569at2759"/>
<evidence type="ECO:0000256" key="3">
    <source>
        <dbReference type="ARBA" id="ARBA00022989"/>
    </source>
</evidence>
<keyword evidence="8" id="KW-0807">Transducer</keyword>
<accession>A0A9Q0Y0V8</accession>
<evidence type="ECO:0000256" key="5">
    <source>
        <dbReference type="ARBA" id="ARBA00023136"/>
    </source>
</evidence>
<keyword evidence="7" id="KW-0325">Glycoprotein</keyword>
<reference evidence="10" key="1">
    <citation type="journal article" date="2023" name="DNA Res.">
        <title>Chromosome-level genome assembly of Phrynocephalus forsythii using third-generation DNA sequencing and Hi-C analysis.</title>
        <authorList>
            <person name="Qi Y."/>
            <person name="Zhao W."/>
            <person name="Zhao Y."/>
            <person name="Niu C."/>
            <person name="Cao S."/>
            <person name="Zhang Y."/>
        </authorList>
    </citation>
    <scope>NUCLEOTIDE SEQUENCE</scope>
    <source>
        <tissue evidence="10">Muscle</tissue>
    </source>
</reference>
<evidence type="ECO:0000259" key="9">
    <source>
        <dbReference type="Pfam" id="PF01094"/>
    </source>
</evidence>
<feature type="non-terminal residue" evidence="10">
    <location>
        <position position="1"/>
    </location>
</feature>
<dbReference type="PRINTS" id="PR01178">
    <property type="entry name" value="GABAB2RECPTR"/>
</dbReference>
<evidence type="ECO:0000313" key="10">
    <source>
        <dbReference type="EMBL" id="KAJ7338395.1"/>
    </source>
</evidence>
<dbReference type="PANTHER" id="PTHR10519:SF74">
    <property type="entry name" value="GAMMA-AMINOBUTYRIC ACID TYPE B RECEPTOR SUBUNIT 2"/>
    <property type="match status" value="1"/>
</dbReference>
<evidence type="ECO:0000256" key="6">
    <source>
        <dbReference type="ARBA" id="ARBA00023170"/>
    </source>
</evidence>
<dbReference type="PRINTS" id="PR01176">
    <property type="entry name" value="GABABRECEPTR"/>
</dbReference>
<proteinExistence type="predicted"/>
<organism evidence="10 11">
    <name type="scientific">Phrynocephalus forsythii</name>
    <dbReference type="NCBI Taxonomy" id="171643"/>
    <lineage>
        <taxon>Eukaryota</taxon>
        <taxon>Metazoa</taxon>
        <taxon>Chordata</taxon>
        <taxon>Craniata</taxon>
        <taxon>Vertebrata</taxon>
        <taxon>Euteleostomi</taxon>
        <taxon>Lepidosauria</taxon>
        <taxon>Squamata</taxon>
        <taxon>Bifurcata</taxon>
        <taxon>Unidentata</taxon>
        <taxon>Episquamata</taxon>
        <taxon>Toxicofera</taxon>
        <taxon>Iguania</taxon>
        <taxon>Acrodonta</taxon>
        <taxon>Agamidae</taxon>
        <taxon>Agaminae</taxon>
        <taxon>Phrynocephalus</taxon>
    </lineage>
</organism>
<keyword evidence="11" id="KW-1185">Reference proteome</keyword>